<sequence>MEIDLRNALQNDALFKFYSWMKLSVFALYIDMVMGFIFQGDDLDMKTQIANLEFSQIICFVLLGAVMFPILTCFVYMAHGLALMIKGLSFEVREYFASSKNFSVTTKKKDYFEIHYDELKDYALRNNNQVAYLLAVDCEKSYALERLNRYITVAALILFCFDINIGSIISHIIIWSPWGRIMVYILASIAIYFLLRELAMYNDGHCLTRSEALYNEVWKMRSE</sequence>
<keyword evidence="1" id="KW-1133">Transmembrane helix</keyword>
<evidence type="ECO:0008006" key="4">
    <source>
        <dbReference type="Google" id="ProtNLM"/>
    </source>
</evidence>
<gene>
    <name evidence="2" type="ORF">DW228_18540</name>
</gene>
<dbReference type="EMBL" id="QRJE01000032">
    <property type="protein sequence ID" value="RHH07932.1"/>
    <property type="molecule type" value="Genomic_DNA"/>
</dbReference>
<reference evidence="2 3" key="1">
    <citation type="submission" date="2018-08" db="EMBL/GenBank/DDBJ databases">
        <title>A genome reference for cultivated species of the human gut microbiota.</title>
        <authorList>
            <person name="Zou Y."/>
            <person name="Xue W."/>
            <person name="Luo G."/>
        </authorList>
    </citation>
    <scope>NUCLEOTIDE SEQUENCE [LARGE SCALE GENOMIC DNA]</scope>
    <source>
        <strain evidence="2 3">AM18-6</strain>
    </source>
</reference>
<feature type="transmembrane region" description="Helical" evidence="1">
    <location>
        <begin position="181"/>
        <end position="199"/>
    </location>
</feature>
<keyword evidence="1" id="KW-0812">Transmembrane</keyword>
<dbReference type="Proteomes" id="UP000266644">
    <property type="component" value="Unassembled WGS sequence"/>
</dbReference>
<feature type="transmembrane region" description="Helical" evidence="1">
    <location>
        <begin position="150"/>
        <end position="175"/>
    </location>
</feature>
<evidence type="ECO:0000313" key="2">
    <source>
        <dbReference type="EMBL" id="RHH07932.1"/>
    </source>
</evidence>
<feature type="transmembrane region" description="Helical" evidence="1">
    <location>
        <begin position="54"/>
        <end position="78"/>
    </location>
</feature>
<organism evidence="2 3">
    <name type="scientific">Bacteroides fragilis</name>
    <dbReference type="NCBI Taxonomy" id="817"/>
    <lineage>
        <taxon>Bacteria</taxon>
        <taxon>Pseudomonadati</taxon>
        <taxon>Bacteroidota</taxon>
        <taxon>Bacteroidia</taxon>
        <taxon>Bacteroidales</taxon>
        <taxon>Bacteroidaceae</taxon>
        <taxon>Bacteroides</taxon>
    </lineage>
</organism>
<evidence type="ECO:0000313" key="3">
    <source>
        <dbReference type="Proteomes" id="UP000266644"/>
    </source>
</evidence>
<keyword evidence="1" id="KW-0472">Membrane</keyword>
<dbReference type="AlphaFoldDB" id="A0A396BSN0"/>
<name>A0A396BSN0_BACFG</name>
<comment type="caution">
    <text evidence="2">The sequence shown here is derived from an EMBL/GenBank/DDBJ whole genome shotgun (WGS) entry which is preliminary data.</text>
</comment>
<dbReference type="RefSeq" id="WP_122330616.1">
    <property type="nucleotide sequence ID" value="NZ_JAQDYY010000019.1"/>
</dbReference>
<proteinExistence type="predicted"/>
<feature type="transmembrane region" description="Helical" evidence="1">
    <location>
        <begin position="20"/>
        <end position="39"/>
    </location>
</feature>
<protein>
    <recommendedName>
        <fullName evidence="4">Transmembrane protein</fullName>
    </recommendedName>
</protein>
<evidence type="ECO:0000256" key="1">
    <source>
        <dbReference type="SAM" id="Phobius"/>
    </source>
</evidence>
<accession>A0A396BSN0</accession>